<gene>
    <name evidence="2" type="ORF">NEISICOT_01552</name>
</gene>
<dbReference type="AlphaFoldDB" id="C6M4V4"/>
<dbReference type="Proteomes" id="UP000005365">
    <property type="component" value="Unassembled WGS sequence"/>
</dbReference>
<evidence type="ECO:0000313" key="2">
    <source>
        <dbReference type="EMBL" id="EET44590.1"/>
    </source>
</evidence>
<organism evidence="2 3">
    <name type="scientific">Neisseria sicca ATCC 29256</name>
    <dbReference type="NCBI Taxonomy" id="547045"/>
    <lineage>
        <taxon>Bacteria</taxon>
        <taxon>Pseudomonadati</taxon>
        <taxon>Pseudomonadota</taxon>
        <taxon>Betaproteobacteria</taxon>
        <taxon>Neisseriales</taxon>
        <taxon>Neisseriaceae</taxon>
        <taxon>Neisseria</taxon>
    </lineage>
</organism>
<accession>C6M4V4</accession>
<protein>
    <submittedName>
        <fullName evidence="2">Uncharacterized protein</fullName>
    </submittedName>
</protein>
<evidence type="ECO:0000313" key="3">
    <source>
        <dbReference type="Proteomes" id="UP000005365"/>
    </source>
</evidence>
<dbReference type="EMBL" id="ACKO02000008">
    <property type="protein sequence ID" value="EET44590.1"/>
    <property type="molecule type" value="Genomic_DNA"/>
</dbReference>
<evidence type="ECO:0000256" key="1">
    <source>
        <dbReference type="SAM" id="MobiDB-lite"/>
    </source>
</evidence>
<reference evidence="2" key="1">
    <citation type="submission" date="2009-07" db="EMBL/GenBank/DDBJ databases">
        <authorList>
            <person name="Weinstock G."/>
            <person name="Sodergren E."/>
            <person name="Clifton S."/>
            <person name="Fulton L."/>
            <person name="Fulton B."/>
            <person name="Courtney L."/>
            <person name="Fronick C."/>
            <person name="Harrison M."/>
            <person name="Strong C."/>
            <person name="Farmer C."/>
            <person name="Delahaunty K."/>
            <person name="Markovic C."/>
            <person name="Hall O."/>
            <person name="Minx P."/>
            <person name="Tomlinson C."/>
            <person name="Mitreva M."/>
            <person name="Nelson J."/>
            <person name="Hou S."/>
            <person name="Wollam A."/>
            <person name="Pepin K.H."/>
            <person name="Johnson M."/>
            <person name="Bhonagiri V."/>
            <person name="Nash W.E."/>
            <person name="Warren W."/>
            <person name="Chinwalla A."/>
            <person name="Mardis E.R."/>
            <person name="Wilson R.K."/>
        </authorList>
    </citation>
    <scope>NUCLEOTIDE SEQUENCE [LARGE SCALE GENOMIC DNA]</scope>
    <source>
        <strain evidence="2">ATCC 29256</strain>
    </source>
</reference>
<name>C6M4V4_NEISI</name>
<keyword evidence="3" id="KW-1185">Reference proteome</keyword>
<comment type="caution">
    <text evidence="2">The sequence shown here is derived from an EMBL/GenBank/DDBJ whole genome shotgun (WGS) entry which is preliminary data.</text>
</comment>
<feature type="compositionally biased region" description="Basic and acidic residues" evidence="1">
    <location>
        <begin position="10"/>
        <end position="20"/>
    </location>
</feature>
<proteinExistence type="predicted"/>
<sequence>MHVEAGVSEGFERGTHHQRAEVGAADADVDDVGDDLVGIAQPAAAADFVCEFAHALEDVVDFGHDVFAVNDDGGVGAVAQGDVEDGAVFGGVDFFAAEHLLHAFGYAGFTGKLEQQCHGFVVDAVFGVIQRQSADLQPVAFGTLRVLIEHFAHVLFFGFVKMYP</sequence>
<feature type="region of interest" description="Disordered" evidence="1">
    <location>
        <begin position="1"/>
        <end position="23"/>
    </location>
</feature>
<dbReference type="eggNOG" id="ENOG502ZDQ9">
    <property type="taxonomic scope" value="Bacteria"/>
</dbReference>